<name>A0A1W1CKB0_9ZZZZ</name>
<gene>
    <name evidence="3" type="ORF">MNB_SM-6-822</name>
</gene>
<reference evidence="3" key="1">
    <citation type="submission" date="2016-10" db="EMBL/GenBank/DDBJ databases">
        <authorList>
            <person name="de Groot N.N."/>
        </authorList>
    </citation>
    <scope>NUCLEOTIDE SEQUENCE</scope>
</reference>
<dbReference type="InterPro" id="IPR054337">
    <property type="entry name" value="Mtrc-MtrF-like_dom_II/IV"/>
</dbReference>
<organism evidence="3">
    <name type="scientific">hydrothermal vent metagenome</name>
    <dbReference type="NCBI Taxonomy" id="652676"/>
    <lineage>
        <taxon>unclassified sequences</taxon>
        <taxon>metagenomes</taxon>
        <taxon>ecological metagenomes</taxon>
    </lineage>
</organism>
<dbReference type="AlphaFoldDB" id="A0A1W1CKB0"/>
<dbReference type="EMBL" id="FPHK01000099">
    <property type="protein sequence ID" value="SFV66165.1"/>
    <property type="molecule type" value="Genomic_DNA"/>
</dbReference>
<keyword evidence="1" id="KW-0732">Signal</keyword>
<dbReference type="SUPFAM" id="SSF48695">
    <property type="entry name" value="Multiheme cytochromes"/>
    <property type="match status" value="1"/>
</dbReference>
<sequence>MDKDYATFSLLPPHNTLKAQLVVKGRSPRIVSDGVTITYEALAKSDGSINTSSSDKSNFWQYVDKLFPGITLQDDVGLEGNRVQSNTPQLMEYNSSYNLYVAKGIPTIPIDDDGKADEYPLVKVVAKNKNGDVLAQTVTTLAVSSEMECAKCHQNSNHSVRMDVLIKHDDRYPNAVKENNATLKAKGYNYDNAGLAPTAQAGTPILCAACHSSNALPGSGIAGIEALTKAIHHAHASRKLPGENITLNDSRNRKSCYACHPGESTKCLRGVMGSAVDSNGNTKIQCQHCHGTMEAVAKSSRKGWIDEPNCQACHQDGKRYTQAVTDINKGTLRAALDRRFATEKIGSDTKLYKHSFGHGGMACSACHGSQHAIYPSSIPDENRQSIEHQGYKGTIRECGVCHANEVQETTFDKGPHGLHAHTQRWVNTHGTYVLRHTTQSCKACHGSDLKGTPLSKASADRVFKLGVRDAYVQLKSAEVVGCTKCHQEMK</sequence>
<evidence type="ECO:0000313" key="3">
    <source>
        <dbReference type="EMBL" id="SFV66165.1"/>
    </source>
</evidence>
<dbReference type="InterPro" id="IPR051829">
    <property type="entry name" value="Multiheme_Cytochr_ET"/>
</dbReference>
<proteinExistence type="predicted"/>
<evidence type="ECO:0000256" key="1">
    <source>
        <dbReference type="ARBA" id="ARBA00022729"/>
    </source>
</evidence>
<dbReference type="PANTHER" id="PTHR35038">
    <property type="entry name" value="DISSIMILATORY SULFITE REDUCTASE SIRA"/>
    <property type="match status" value="1"/>
</dbReference>
<dbReference type="Pfam" id="PF22113">
    <property type="entry name" value="Mtrc-MtrF_II-IV_dom"/>
    <property type="match status" value="1"/>
</dbReference>
<evidence type="ECO:0000259" key="2">
    <source>
        <dbReference type="Pfam" id="PF22113"/>
    </source>
</evidence>
<protein>
    <submittedName>
        <fullName evidence="3">Cytochrome c family protein</fullName>
    </submittedName>
</protein>
<dbReference type="InterPro" id="IPR036280">
    <property type="entry name" value="Multihaem_cyt_sf"/>
</dbReference>
<feature type="domain" description="Outer membrane cytochrome MtrC/MtrF-like" evidence="2">
    <location>
        <begin position="362"/>
        <end position="488"/>
    </location>
</feature>
<accession>A0A1W1CKB0</accession>
<dbReference type="Gene3D" id="3.90.10.10">
    <property type="entry name" value="Cytochrome C3"/>
    <property type="match status" value="1"/>
</dbReference>